<dbReference type="Proteomes" id="UP000552709">
    <property type="component" value="Unassembled WGS sequence"/>
</dbReference>
<keyword evidence="2" id="KW-1185">Reference proteome</keyword>
<gene>
    <name evidence="1" type="ORF">HNQ08_001121</name>
</gene>
<sequence>MNRSVTRGLLLVTLAISACDRTSAPQEPTSEPVLTKQMTGHVLVTFPNPPERPSDLLIGRTLTLEVGVRGWNENLGSTAFYGFGAQPVASTVIDTASRYALTLPDQVSASSLAPVTEFWTTTPFTSGTCSVQTQQYSDPAMNLGLGTLRVLAGGALTKTGNVGWPVDSLSTPVRDEVTQALVYADRAGTVKVQYDCISEFDFRKKSDTQLTLQAGWNVLVKHSVESGGPGAVYAYEVRSRPVAATGESLVYLGDAVYFDAP</sequence>
<comment type="caution">
    <text evidence="1">The sequence shown here is derived from an EMBL/GenBank/DDBJ whole genome shotgun (WGS) entry which is preliminary data.</text>
</comment>
<dbReference type="RefSeq" id="WP_184128169.1">
    <property type="nucleotide sequence ID" value="NZ_JACHFL010000002.1"/>
</dbReference>
<accession>A0A7W8JUH4</accession>
<dbReference type="EMBL" id="JACHFL010000002">
    <property type="protein sequence ID" value="MBB5362036.1"/>
    <property type="molecule type" value="Genomic_DNA"/>
</dbReference>
<evidence type="ECO:0000313" key="2">
    <source>
        <dbReference type="Proteomes" id="UP000552709"/>
    </source>
</evidence>
<evidence type="ECO:0008006" key="3">
    <source>
        <dbReference type="Google" id="ProtNLM"/>
    </source>
</evidence>
<protein>
    <recommendedName>
        <fullName evidence="3">Lipoprotein</fullName>
    </recommendedName>
</protein>
<dbReference type="AlphaFoldDB" id="A0A7W8JUH4"/>
<organism evidence="1 2">
    <name type="scientific">Deinococcus humi</name>
    <dbReference type="NCBI Taxonomy" id="662880"/>
    <lineage>
        <taxon>Bacteria</taxon>
        <taxon>Thermotogati</taxon>
        <taxon>Deinococcota</taxon>
        <taxon>Deinococci</taxon>
        <taxon>Deinococcales</taxon>
        <taxon>Deinococcaceae</taxon>
        <taxon>Deinococcus</taxon>
    </lineage>
</organism>
<reference evidence="1 2" key="1">
    <citation type="submission" date="2020-08" db="EMBL/GenBank/DDBJ databases">
        <title>Genomic Encyclopedia of Type Strains, Phase IV (KMG-IV): sequencing the most valuable type-strain genomes for metagenomic binning, comparative biology and taxonomic classification.</title>
        <authorList>
            <person name="Goeker M."/>
        </authorList>
    </citation>
    <scope>NUCLEOTIDE SEQUENCE [LARGE SCALE GENOMIC DNA]</scope>
    <source>
        <strain evidence="1 2">DSM 27939</strain>
    </source>
</reference>
<dbReference type="PROSITE" id="PS51257">
    <property type="entry name" value="PROKAR_LIPOPROTEIN"/>
    <property type="match status" value="1"/>
</dbReference>
<proteinExistence type="predicted"/>
<evidence type="ECO:0000313" key="1">
    <source>
        <dbReference type="EMBL" id="MBB5362036.1"/>
    </source>
</evidence>
<name>A0A7W8JUH4_9DEIO</name>